<name>A0A6J7AAQ2_9ZZZZ</name>
<feature type="domain" description="Solute-binding protein family 3/N-terminal" evidence="2">
    <location>
        <begin position="73"/>
        <end position="301"/>
    </location>
</feature>
<dbReference type="InterPro" id="IPR001638">
    <property type="entry name" value="Solute-binding_3/MltF_N"/>
</dbReference>
<reference evidence="3" key="1">
    <citation type="submission" date="2020-05" db="EMBL/GenBank/DDBJ databases">
        <authorList>
            <person name="Chiriac C."/>
            <person name="Salcher M."/>
            <person name="Ghai R."/>
            <person name="Kavagutti S V."/>
        </authorList>
    </citation>
    <scope>NUCLEOTIDE SEQUENCE</scope>
</reference>
<evidence type="ECO:0000256" key="1">
    <source>
        <dbReference type="ARBA" id="ARBA00022729"/>
    </source>
</evidence>
<evidence type="ECO:0000259" key="2">
    <source>
        <dbReference type="SMART" id="SM00062"/>
    </source>
</evidence>
<dbReference type="EMBL" id="CAFABE010000047">
    <property type="protein sequence ID" value="CAB4829941.1"/>
    <property type="molecule type" value="Genomic_DNA"/>
</dbReference>
<keyword evidence="1" id="KW-0732">Signal</keyword>
<organism evidence="3">
    <name type="scientific">freshwater metagenome</name>
    <dbReference type="NCBI Taxonomy" id="449393"/>
    <lineage>
        <taxon>unclassified sequences</taxon>
        <taxon>metagenomes</taxon>
        <taxon>ecological metagenomes</taxon>
    </lineage>
</organism>
<dbReference type="EMBL" id="CAFBPM010000035">
    <property type="protein sequence ID" value="CAB5032574.1"/>
    <property type="molecule type" value="Genomic_DNA"/>
</dbReference>
<sequence length="314" mass="32001">MLFSRSKTRVAMGATLATVALFAAACSSSSSTSSTTTTGASTSTTLPTTNIATQSTVASVAALVPASISKTGQVTFAMDATYPPDEFIAPGSATIVGMDADFAVAIAQTMGLKAILKNVTFDSIIPGLQAGKYDVGNSSFTDTLARQKVVDFADYFQAGEAFYTKSGDTTTYSSLESLCGHSVAVETGTVEQTDAQAANKSCKKANNQGVTVLSFADQNAVNLAVSSGRADVGFADSQVSGYVVTASNGEFQLSGTAFNEAPYGMATQKGNGMVSAVAAALTQLQSNGTYTAILKKWGLESGAVQSIVINGATS</sequence>
<dbReference type="PROSITE" id="PS51257">
    <property type="entry name" value="PROKAR_LIPOPROTEIN"/>
    <property type="match status" value="1"/>
</dbReference>
<dbReference type="PANTHER" id="PTHR35936">
    <property type="entry name" value="MEMBRANE-BOUND LYTIC MUREIN TRANSGLYCOSYLASE F"/>
    <property type="match status" value="1"/>
</dbReference>
<proteinExistence type="predicted"/>
<dbReference type="PANTHER" id="PTHR35936:SF17">
    <property type="entry name" value="ARGININE-BINDING EXTRACELLULAR PROTEIN ARTP"/>
    <property type="match status" value="1"/>
</dbReference>
<accession>A0A6J7AAQ2</accession>
<evidence type="ECO:0000313" key="4">
    <source>
        <dbReference type="EMBL" id="CAB4882846.1"/>
    </source>
</evidence>
<evidence type="ECO:0000313" key="3">
    <source>
        <dbReference type="EMBL" id="CAB4829941.1"/>
    </source>
</evidence>
<dbReference type="AlphaFoldDB" id="A0A6J7AAQ2"/>
<dbReference type="EMBL" id="CAFBLT010000003">
    <property type="protein sequence ID" value="CAB4882846.1"/>
    <property type="molecule type" value="Genomic_DNA"/>
</dbReference>
<dbReference type="CDD" id="cd01004">
    <property type="entry name" value="PBP2_MidA_like"/>
    <property type="match status" value="1"/>
</dbReference>
<protein>
    <submittedName>
        <fullName evidence="3">Unannotated protein</fullName>
    </submittedName>
</protein>
<dbReference type="Pfam" id="PF00497">
    <property type="entry name" value="SBP_bac_3"/>
    <property type="match status" value="1"/>
</dbReference>
<dbReference type="SMART" id="SM00062">
    <property type="entry name" value="PBPb"/>
    <property type="match status" value="1"/>
</dbReference>
<evidence type="ECO:0000313" key="5">
    <source>
        <dbReference type="EMBL" id="CAB5032574.1"/>
    </source>
</evidence>
<dbReference type="SUPFAM" id="SSF53850">
    <property type="entry name" value="Periplasmic binding protein-like II"/>
    <property type="match status" value="1"/>
</dbReference>
<dbReference type="Gene3D" id="3.40.190.10">
    <property type="entry name" value="Periplasmic binding protein-like II"/>
    <property type="match status" value="2"/>
</dbReference>
<gene>
    <name evidence="3" type="ORF">UFOPK3164_01065</name>
    <name evidence="4" type="ORF">UFOPK3427_01684</name>
    <name evidence="5" type="ORF">UFOPK4112_01843</name>
</gene>